<dbReference type="CDD" id="cd14667">
    <property type="entry name" value="3D_containing_proteins"/>
    <property type="match status" value="1"/>
</dbReference>
<dbReference type="SMART" id="SM00257">
    <property type="entry name" value="LysM"/>
    <property type="match status" value="1"/>
</dbReference>
<dbReference type="Gene3D" id="3.10.350.10">
    <property type="entry name" value="LysM domain"/>
    <property type="match status" value="1"/>
</dbReference>
<dbReference type="InterPro" id="IPR010611">
    <property type="entry name" value="3D_dom"/>
</dbReference>
<dbReference type="SUPFAM" id="SSF50685">
    <property type="entry name" value="Barwin-like endoglucanases"/>
    <property type="match status" value="1"/>
</dbReference>
<dbReference type="CDD" id="cd00118">
    <property type="entry name" value="LysM"/>
    <property type="match status" value="1"/>
</dbReference>
<dbReference type="InterPro" id="IPR059180">
    <property type="entry name" value="3D_YorM"/>
</dbReference>
<dbReference type="InterPro" id="IPR036908">
    <property type="entry name" value="RlpA-like_sf"/>
</dbReference>
<dbReference type="InterPro" id="IPR018392">
    <property type="entry name" value="LysM"/>
</dbReference>
<evidence type="ECO:0000259" key="2">
    <source>
        <dbReference type="PROSITE" id="PS51782"/>
    </source>
</evidence>
<keyword evidence="1" id="KW-0732">Signal</keyword>
<dbReference type="Gene3D" id="2.40.40.10">
    <property type="entry name" value="RlpA-like domain"/>
    <property type="match status" value="1"/>
</dbReference>
<name>A0ABY4CJ24_9BACL</name>
<dbReference type="PROSITE" id="PS51782">
    <property type="entry name" value="LYSM"/>
    <property type="match status" value="1"/>
</dbReference>
<dbReference type="InterPro" id="IPR036779">
    <property type="entry name" value="LysM_dom_sf"/>
</dbReference>
<protein>
    <submittedName>
        <fullName evidence="3">LysM peptidoglycan-binding domain-containing protein</fullName>
    </submittedName>
</protein>
<dbReference type="Pfam" id="PF01476">
    <property type="entry name" value="LysM"/>
    <property type="match status" value="1"/>
</dbReference>
<feature type="domain" description="LysM" evidence="2">
    <location>
        <begin position="101"/>
        <end position="145"/>
    </location>
</feature>
<dbReference type="Pfam" id="PF06725">
    <property type="entry name" value="3D"/>
    <property type="match status" value="1"/>
</dbReference>
<evidence type="ECO:0000313" key="4">
    <source>
        <dbReference type="Proteomes" id="UP000830167"/>
    </source>
</evidence>
<dbReference type="SUPFAM" id="SSF54106">
    <property type="entry name" value="LysM domain"/>
    <property type="match status" value="1"/>
</dbReference>
<accession>A0ABY4CJ24</accession>
<dbReference type="PANTHER" id="PTHR39160:SF4">
    <property type="entry name" value="RESUSCITATION-PROMOTING FACTOR RPFB"/>
    <property type="match status" value="1"/>
</dbReference>
<gene>
    <name evidence="3" type="ORF">LSG31_22080</name>
</gene>
<dbReference type="Proteomes" id="UP000830167">
    <property type="component" value="Chromosome"/>
</dbReference>
<keyword evidence="4" id="KW-1185">Reference proteome</keyword>
<proteinExistence type="predicted"/>
<organism evidence="3 4">
    <name type="scientific">Fodinisporobacter ferrooxydans</name>
    <dbReference type="NCBI Taxonomy" id="2901836"/>
    <lineage>
        <taxon>Bacteria</taxon>
        <taxon>Bacillati</taxon>
        <taxon>Bacillota</taxon>
        <taxon>Bacilli</taxon>
        <taxon>Bacillales</taxon>
        <taxon>Alicyclobacillaceae</taxon>
        <taxon>Fodinisporobacter</taxon>
    </lineage>
</organism>
<dbReference type="InterPro" id="IPR051933">
    <property type="entry name" value="Resuscitation_pf_RpfB"/>
</dbReference>
<evidence type="ECO:0000313" key="3">
    <source>
        <dbReference type="EMBL" id="UOF90512.1"/>
    </source>
</evidence>
<dbReference type="PANTHER" id="PTHR39160">
    <property type="entry name" value="CELL WALL-BINDING PROTEIN YOCH"/>
    <property type="match status" value="1"/>
</dbReference>
<dbReference type="RefSeq" id="WP_347437208.1">
    <property type="nucleotide sequence ID" value="NZ_CP089291.1"/>
</dbReference>
<dbReference type="EMBL" id="CP089291">
    <property type="protein sequence ID" value="UOF90512.1"/>
    <property type="molecule type" value="Genomic_DNA"/>
</dbReference>
<evidence type="ECO:0000256" key="1">
    <source>
        <dbReference type="ARBA" id="ARBA00022729"/>
    </source>
</evidence>
<sequence>MKKQFHFMSLIFAFVISSILTTSLLPATVFARDLPDPILFSSIGNSGTSLKPADTFETPLYSSLFQPLPQAINQTTIEGSGNPEQDASRSFGFVNTSRQFSKYIVQPGDTLNQIANVFKIGLQELIQANHLKNPGMLLIGQALKIPVTVANEGSITSLAPMGMGQDISLMGAKTIITTLTAYTSGYESTGKNPGDPGYGITSTGTHATQGRTIAVDPHIIPYGSKVYIPGVGIRIAEDTGGAIRGGRIDVYFNDVNTALRFGVKRNIPVYILPNQKNFAYSNSSSTDSNSHA</sequence>
<reference evidence="3" key="1">
    <citation type="submission" date="2021-12" db="EMBL/GenBank/DDBJ databases">
        <title>Alicyclobacillaceae gen. nov., sp. nov., isolated from chalcocite enrichment system.</title>
        <authorList>
            <person name="Jiang Z."/>
        </authorList>
    </citation>
    <scope>NUCLEOTIDE SEQUENCE</scope>
    <source>
        <strain evidence="3">MYW30-H2</strain>
    </source>
</reference>